<sequence>MGRRRRPVPAGPVRRVGRGDLPGRSGRHHVRPAGDVDADPAPPGQAGDNPQLLPMLDGIRVARIGPGRAGHTR</sequence>
<dbReference type="EMBL" id="VIRS01000004">
    <property type="protein sequence ID" value="TQS45679.1"/>
    <property type="molecule type" value="Genomic_DNA"/>
</dbReference>
<feature type="region of interest" description="Disordered" evidence="1">
    <location>
        <begin position="1"/>
        <end position="73"/>
    </location>
</feature>
<evidence type="ECO:0000313" key="2">
    <source>
        <dbReference type="EMBL" id="TQS45679.1"/>
    </source>
</evidence>
<dbReference type="InParanoid" id="A0A545AWH2"/>
<protein>
    <submittedName>
        <fullName evidence="2">Uncharacterized protein</fullName>
    </submittedName>
</protein>
<keyword evidence="3" id="KW-1185">Reference proteome</keyword>
<reference evidence="2 3" key="1">
    <citation type="submission" date="2019-07" db="EMBL/GenBank/DDBJ databases">
        <title>Cryptosporangium phraense sp. nov., isolated from plant litter.</title>
        <authorList>
            <person name="Suriyachadkun C."/>
        </authorList>
    </citation>
    <scope>NUCLEOTIDE SEQUENCE [LARGE SCALE GENOMIC DNA]</scope>
    <source>
        <strain evidence="2 3">A-T 5661</strain>
    </source>
</reference>
<dbReference type="AlphaFoldDB" id="A0A545AWH2"/>
<dbReference type="Proteomes" id="UP000317982">
    <property type="component" value="Unassembled WGS sequence"/>
</dbReference>
<gene>
    <name evidence="2" type="ORF">FL583_08130</name>
</gene>
<organism evidence="2 3">
    <name type="scientific">Cryptosporangium phraense</name>
    <dbReference type="NCBI Taxonomy" id="2593070"/>
    <lineage>
        <taxon>Bacteria</taxon>
        <taxon>Bacillati</taxon>
        <taxon>Actinomycetota</taxon>
        <taxon>Actinomycetes</taxon>
        <taxon>Cryptosporangiales</taxon>
        <taxon>Cryptosporangiaceae</taxon>
        <taxon>Cryptosporangium</taxon>
    </lineage>
</organism>
<accession>A0A545AWH2</accession>
<name>A0A545AWH2_9ACTN</name>
<proteinExistence type="predicted"/>
<comment type="caution">
    <text evidence="2">The sequence shown here is derived from an EMBL/GenBank/DDBJ whole genome shotgun (WGS) entry which is preliminary data.</text>
</comment>
<evidence type="ECO:0000313" key="3">
    <source>
        <dbReference type="Proteomes" id="UP000317982"/>
    </source>
</evidence>
<evidence type="ECO:0000256" key="1">
    <source>
        <dbReference type="SAM" id="MobiDB-lite"/>
    </source>
</evidence>